<name>A0A9D4CWF0_DREPO</name>
<keyword evidence="9" id="KW-1185">Reference proteome</keyword>
<dbReference type="AlphaFoldDB" id="A0A9D4CWF0"/>
<evidence type="ECO:0000256" key="5">
    <source>
        <dbReference type="SAM" id="MobiDB-lite"/>
    </source>
</evidence>
<feature type="region of interest" description="Disordered" evidence="5">
    <location>
        <begin position="239"/>
        <end position="264"/>
    </location>
</feature>
<dbReference type="OrthoDB" id="10683146at2759"/>
<keyword evidence="7" id="KW-0732">Signal</keyword>
<dbReference type="PANTHER" id="PTHR15549">
    <property type="entry name" value="PAIRED IMMUNOGLOBULIN-LIKE TYPE 2 RECEPTOR"/>
    <property type="match status" value="1"/>
</dbReference>
<dbReference type="GO" id="GO:0016020">
    <property type="term" value="C:membrane"/>
    <property type="evidence" value="ECO:0007669"/>
    <property type="project" value="UniProtKB-SubCell"/>
</dbReference>
<evidence type="ECO:0000256" key="7">
    <source>
        <dbReference type="SAM" id="SignalP"/>
    </source>
</evidence>
<reference evidence="8" key="2">
    <citation type="submission" date="2020-11" db="EMBL/GenBank/DDBJ databases">
        <authorList>
            <person name="McCartney M.A."/>
            <person name="Auch B."/>
            <person name="Kono T."/>
            <person name="Mallez S."/>
            <person name="Becker A."/>
            <person name="Gohl D.M."/>
            <person name="Silverstein K.A.T."/>
            <person name="Koren S."/>
            <person name="Bechman K.B."/>
            <person name="Herman A."/>
            <person name="Abrahante J.E."/>
            <person name="Garbe J."/>
        </authorList>
    </citation>
    <scope>NUCLEOTIDE SEQUENCE</scope>
    <source>
        <strain evidence="8">Duluth1</strain>
        <tissue evidence="8">Whole animal</tissue>
    </source>
</reference>
<protein>
    <submittedName>
        <fullName evidence="8">Uncharacterized protein</fullName>
    </submittedName>
</protein>
<feature type="chain" id="PRO_5038701559" evidence="7">
    <location>
        <begin position="23"/>
        <end position="818"/>
    </location>
</feature>
<evidence type="ECO:0000313" key="9">
    <source>
        <dbReference type="Proteomes" id="UP000828390"/>
    </source>
</evidence>
<comment type="subcellular location">
    <subcellularLocation>
        <location evidence="1">Membrane</location>
        <topology evidence="1">Single-pass membrane protein</topology>
    </subcellularLocation>
</comment>
<dbReference type="PANTHER" id="PTHR15549:SF30">
    <property type="entry name" value="MID2 DOMAIN-CONTAINING PROTEIN"/>
    <property type="match status" value="1"/>
</dbReference>
<feature type="compositionally biased region" description="Low complexity" evidence="5">
    <location>
        <begin position="765"/>
        <end position="776"/>
    </location>
</feature>
<evidence type="ECO:0000256" key="6">
    <source>
        <dbReference type="SAM" id="Phobius"/>
    </source>
</evidence>
<feature type="region of interest" description="Disordered" evidence="5">
    <location>
        <begin position="679"/>
        <end position="707"/>
    </location>
</feature>
<keyword evidence="2 6" id="KW-0812">Transmembrane</keyword>
<sequence>MEYALSRTVSLLLLSFTVTAQANSLCQPTNISYNVGEQVPLLDILAVEVSALDQPCLKEVRIPGAIETRLVVERAEFGSNPIFIYGESGQERERLFDEINIFKTSCDDIREQRGFAIKTNETDVFNGVKLCLQIIPETSNKNLGIHYNGGRIVVYVIVTLAECRNNDVNCAPVRCKRECQETANGSTCVCSLLTPPKTTQGPTTNGNSLSSTSEVTKAATAAVTTSILTVAAGPTTRLTTESSIPLPTSPKVASTTASVNRQNISMPGTTTDIIYVTSKTTTQKTTTAVKHVTPKTTLQVITAGSYVTPRVSEETTIASNRPFGSTVPITTSLSTSAYSTMASSTITDVTTQNLTDDAAAVNHNSEQEIFGLLEGLYVVGAGIVVLLALTLAVCIVRRRQHRCFHLPLSGTISGSSDGGALAWRENWLVRYHDNKSDRVADYDNDFRLIHGKFHHSSNPELHHIHIDPYTGGDEEDEENAYDNPWPLIRLDSDFMEKTKRLEREMSSTCLSDDSPRFVNENETVNNQEPKQENNTENNIHTDADNSKIGEGEVERTPDKKYSVIRVQRSSSKTNRYSTMPQHKTSTQSNGETSGHETMAVDRKTRQKHTRTSSSFSSQCSADVEDFVKTAVTNIEAAIDTENITGTIDIESSNSVEGTNNPKGWKVSAIYAIVRSNINDGKSSQNTRSATRRSASTRSYGSPVRGLSYHAITDQNTTKMPGKPHHNATKDQIDQCILDTNPISSITSKIAKPKDNEMSGSQTEKLTGSQTQQLTSTPEVDQVESRDNHVTSAVVSNSPITEPYRVRRDQASGTVQFRK</sequence>
<dbReference type="EMBL" id="JAIWYP010000011">
    <property type="protein sequence ID" value="KAH3733128.1"/>
    <property type="molecule type" value="Genomic_DNA"/>
</dbReference>
<organism evidence="8 9">
    <name type="scientific">Dreissena polymorpha</name>
    <name type="common">Zebra mussel</name>
    <name type="synonym">Mytilus polymorpha</name>
    <dbReference type="NCBI Taxonomy" id="45954"/>
    <lineage>
        <taxon>Eukaryota</taxon>
        <taxon>Metazoa</taxon>
        <taxon>Spiralia</taxon>
        <taxon>Lophotrochozoa</taxon>
        <taxon>Mollusca</taxon>
        <taxon>Bivalvia</taxon>
        <taxon>Autobranchia</taxon>
        <taxon>Heteroconchia</taxon>
        <taxon>Euheterodonta</taxon>
        <taxon>Imparidentia</taxon>
        <taxon>Neoheterodontei</taxon>
        <taxon>Myida</taxon>
        <taxon>Dreissenoidea</taxon>
        <taxon>Dreissenidae</taxon>
        <taxon>Dreissena</taxon>
    </lineage>
</organism>
<feature type="signal peptide" evidence="7">
    <location>
        <begin position="1"/>
        <end position="22"/>
    </location>
</feature>
<keyword evidence="3 6" id="KW-1133">Transmembrane helix</keyword>
<feature type="compositionally biased region" description="Basic and acidic residues" evidence="5">
    <location>
        <begin position="529"/>
        <end position="561"/>
    </location>
</feature>
<accession>A0A9D4CWF0</accession>
<feature type="compositionally biased region" description="Low complexity" evidence="5">
    <location>
        <begin position="686"/>
        <end position="698"/>
    </location>
</feature>
<dbReference type="InterPro" id="IPR051694">
    <property type="entry name" value="Immunoregulatory_rcpt-like"/>
</dbReference>
<dbReference type="GO" id="GO:0071944">
    <property type="term" value="C:cell periphery"/>
    <property type="evidence" value="ECO:0007669"/>
    <property type="project" value="UniProtKB-ARBA"/>
</dbReference>
<reference evidence="8" key="1">
    <citation type="journal article" date="2019" name="bioRxiv">
        <title>The Genome of the Zebra Mussel, Dreissena polymorpha: A Resource for Invasive Species Research.</title>
        <authorList>
            <person name="McCartney M.A."/>
            <person name="Auch B."/>
            <person name="Kono T."/>
            <person name="Mallez S."/>
            <person name="Zhang Y."/>
            <person name="Obille A."/>
            <person name="Becker A."/>
            <person name="Abrahante J.E."/>
            <person name="Garbe J."/>
            <person name="Badalamenti J.P."/>
            <person name="Herman A."/>
            <person name="Mangelson H."/>
            <person name="Liachko I."/>
            <person name="Sullivan S."/>
            <person name="Sone E.D."/>
            <person name="Koren S."/>
            <person name="Silverstein K.A.T."/>
            <person name="Beckman K.B."/>
            <person name="Gohl D.M."/>
        </authorList>
    </citation>
    <scope>NUCLEOTIDE SEQUENCE</scope>
    <source>
        <strain evidence="8">Duluth1</strain>
        <tissue evidence="8">Whole animal</tissue>
    </source>
</reference>
<feature type="region of interest" description="Disordered" evidence="5">
    <location>
        <begin position="747"/>
        <end position="797"/>
    </location>
</feature>
<gene>
    <name evidence="8" type="ORF">DPMN_039553</name>
</gene>
<keyword evidence="4 6" id="KW-0472">Membrane</keyword>
<evidence type="ECO:0000256" key="4">
    <source>
        <dbReference type="ARBA" id="ARBA00023136"/>
    </source>
</evidence>
<feature type="compositionally biased region" description="Polar residues" evidence="5">
    <location>
        <begin position="567"/>
        <end position="592"/>
    </location>
</feature>
<evidence type="ECO:0000313" key="8">
    <source>
        <dbReference type="EMBL" id="KAH3733128.1"/>
    </source>
</evidence>
<feature type="region of interest" description="Disordered" evidence="5">
    <location>
        <begin position="506"/>
        <end position="616"/>
    </location>
</feature>
<evidence type="ECO:0000256" key="2">
    <source>
        <dbReference type="ARBA" id="ARBA00022692"/>
    </source>
</evidence>
<comment type="caution">
    <text evidence="8">The sequence shown here is derived from an EMBL/GenBank/DDBJ whole genome shotgun (WGS) entry which is preliminary data.</text>
</comment>
<dbReference type="Proteomes" id="UP000828390">
    <property type="component" value="Unassembled WGS sequence"/>
</dbReference>
<evidence type="ECO:0000256" key="1">
    <source>
        <dbReference type="ARBA" id="ARBA00004167"/>
    </source>
</evidence>
<feature type="transmembrane region" description="Helical" evidence="6">
    <location>
        <begin position="375"/>
        <end position="396"/>
    </location>
</feature>
<evidence type="ECO:0000256" key="3">
    <source>
        <dbReference type="ARBA" id="ARBA00022989"/>
    </source>
</evidence>
<proteinExistence type="predicted"/>